<accession>A0A2S1YNH9</accession>
<name>A0A2S1YNH9_9FLAO</name>
<dbReference type="Proteomes" id="UP000245250">
    <property type="component" value="Chromosome"/>
</dbReference>
<dbReference type="AlphaFoldDB" id="A0A2S1YNH9"/>
<proteinExistence type="predicted"/>
<gene>
    <name evidence="1" type="ORF">HYN56_15865</name>
</gene>
<evidence type="ECO:0000313" key="1">
    <source>
        <dbReference type="EMBL" id="AWK05635.1"/>
    </source>
</evidence>
<dbReference type="KEGG" id="fcr:HYN56_15865"/>
<dbReference type="EMBL" id="CP029255">
    <property type="protein sequence ID" value="AWK05635.1"/>
    <property type="molecule type" value="Genomic_DNA"/>
</dbReference>
<evidence type="ECO:0000313" key="2">
    <source>
        <dbReference type="Proteomes" id="UP000245250"/>
    </source>
</evidence>
<organism evidence="1 2">
    <name type="scientific">Flavobacterium crocinum</name>
    <dbReference type="NCBI Taxonomy" id="2183896"/>
    <lineage>
        <taxon>Bacteria</taxon>
        <taxon>Pseudomonadati</taxon>
        <taxon>Bacteroidota</taxon>
        <taxon>Flavobacteriia</taxon>
        <taxon>Flavobacteriales</taxon>
        <taxon>Flavobacteriaceae</taxon>
        <taxon>Flavobacterium</taxon>
    </lineage>
</organism>
<dbReference type="RefSeq" id="WP_109193073.1">
    <property type="nucleotide sequence ID" value="NZ_CP029255.1"/>
</dbReference>
<protein>
    <submittedName>
        <fullName evidence="1">Uncharacterized protein</fullName>
    </submittedName>
</protein>
<keyword evidence="2" id="KW-1185">Reference proteome</keyword>
<reference evidence="1 2" key="1">
    <citation type="submission" date="2018-05" db="EMBL/GenBank/DDBJ databases">
        <title>Genome sequencing of Flavobacterium sp. HYN0056.</title>
        <authorList>
            <person name="Yi H."/>
            <person name="Baek C."/>
        </authorList>
    </citation>
    <scope>NUCLEOTIDE SEQUENCE [LARGE SCALE GENOMIC DNA]</scope>
    <source>
        <strain evidence="1 2">HYN0056</strain>
    </source>
</reference>
<sequence>MSGVKNVDGYSLTFYDHPNRIPRGFNIYWRAELSLAGKIGGVYHEITTLKYGFNVSAAGSYSIQPLFINSLSQHL</sequence>